<dbReference type="Proteomes" id="UP000310636">
    <property type="component" value="Unassembled WGS sequence"/>
</dbReference>
<dbReference type="RefSeq" id="WP_136370449.1">
    <property type="nucleotide sequence ID" value="NZ_SSOB01000016.1"/>
</dbReference>
<keyword evidence="1" id="KW-0472">Membrane</keyword>
<comment type="caution">
    <text evidence="2">The sequence shown here is derived from an EMBL/GenBank/DDBJ whole genome shotgun (WGS) entry which is preliminary data.</text>
</comment>
<reference evidence="2 3" key="1">
    <citation type="submission" date="2019-04" db="EMBL/GenBank/DDBJ databases">
        <title>Cohnella sp. nov. isolated from preserved vegetables.</title>
        <authorList>
            <person name="Lin S.-Y."/>
            <person name="Hung M.-H."/>
            <person name="Young C.-C."/>
        </authorList>
    </citation>
    <scope>NUCLEOTIDE SEQUENCE [LARGE SCALE GENOMIC DNA]</scope>
    <source>
        <strain evidence="2 3">CC-MHH1044</strain>
    </source>
</reference>
<name>A0A4S4BTF8_9BACL</name>
<feature type="transmembrane region" description="Helical" evidence="1">
    <location>
        <begin position="170"/>
        <end position="186"/>
    </location>
</feature>
<feature type="transmembrane region" description="Helical" evidence="1">
    <location>
        <begin position="113"/>
        <end position="129"/>
    </location>
</feature>
<evidence type="ECO:0000313" key="2">
    <source>
        <dbReference type="EMBL" id="THF78353.1"/>
    </source>
</evidence>
<gene>
    <name evidence="2" type="ORF">E6C55_14135</name>
</gene>
<keyword evidence="1" id="KW-0812">Transmembrane</keyword>
<protein>
    <submittedName>
        <fullName evidence="2">Uncharacterized protein</fullName>
    </submittedName>
</protein>
<sequence>MQPGLLCFVVWLAALILWWCGWRKELAFGVPEWSVSLFLAAWPFAFGRVVPLGTLAEVNLGLVLIAVAALAACLRLEAVRRWTALAAGLLLGSIALFLGKLAFLLPFLLAGNPEWAIAALVGTIAAVLLRDPLEQWLAVSLGAIAAHLADVWLHAESRGFAILGDSDWMAGWWLAIGCSRIVFYLLQRLAAAWSRLTWRESGERS</sequence>
<dbReference type="EMBL" id="SSOB01000016">
    <property type="protein sequence ID" value="THF78353.1"/>
    <property type="molecule type" value="Genomic_DNA"/>
</dbReference>
<accession>A0A4S4BTF8</accession>
<evidence type="ECO:0000313" key="3">
    <source>
        <dbReference type="Proteomes" id="UP000310636"/>
    </source>
</evidence>
<feature type="transmembrane region" description="Helical" evidence="1">
    <location>
        <begin position="51"/>
        <end position="72"/>
    </location>
</feature>
<evidence type="ECO:0000256" key="1">
    <source>
        <dbReference type="SAM" id="Phobius"/>
    </source>
</evidence>
<keyword evidence="3" id="KW-1185">Reference proteome</keyword>
<dbReference type="AlphaFoldDB" id="A0A4S4BTF8"/>
<keyword evidence="1" id="KW-1133">Transmembrane helix</keyword>
<proteinExistence type="predicted"/>
<feature type="transmembrane region" description="Helical" evidence="1">
    <location>
        <begin position="84"/>
        <end position="107"/>
    </location>
</feature>
<feature type="transmembrane region" description="Helical" evidence="1">
    <location>
        <begin position="136"/>
        <end position="155"/>
    </location>
</feature>
<dbReference type="OrthoDB" id="2678197at2"/>
<organism evidence="2 3">
    <name type="scientific">Cohnella fermenti</name>
    <dbReference type="NCBI Taxonomy" id="2565925"/>
    <lineage>
        <taxon>Bacteria</taxon>
        <taxon>Bacillati</taxon>
        <taxon>Bacillota</taxon>
        <taxon>Bacilli</taxon>
        <taxon>Bacillales</taxon>
        <taxon>Paenibacillaceae</taxon>
        <taxon>Cohnella</taxon>
    </lineage>
</organism>